<evidence type="ECO:0000256" key="1">
    <source>
        <dbReference type="SAM" id="SignalP"/>
    </source>
</evidence>
<sequence length="79" mass="8141">MNDRGPAVIAAALLTATTATAAVAEQAPQPDSVLEMESMGRNPSTMSLCVFFTRGDVALSYADTLSGYGRSEQSGGGNR</sequence>
<evidence type="ECO:0000313" key="2">
    <source>
        <dbReference type="EMBL" id="SEG92082.1"/>
    </source>
</evidence>
<keyword evidence="1" id="KW-0732">Signal</keyword>
<evidence type="ECO:0000313" key="3">
    <source>
        <dbReference type="Proteomes" id="UP000236732"/>
    </source>
</evidence>
<dbReference type="RefSeq" id="WP_160150404.1">
    <property type="nucleotide sequence ID" value="NZ_FNVT01000007.1"/>
</dbReference>
<organism evidence="2 3">
    <name type="scientific">Nonomuraea solani</name>
    <dbReference type="NCBI Taxonomy" id="1144553"/>
    <lineage>
        <taxon>Bacteria</taxon>
        <taxon>Bacillati</taxon>
        <taxon>Actinomycetota</taxon>
        <taxon>Actinomycetes</taxon>
        <taxon>Streptosporangiales</taxon>
        <taxon>Streptosporangiaceae</taxon>
        <taxon>Nonomuraea</taxon>
    </lineage>
</organism>
<dbReference type="AlphaFoldDB" id="A0A1H6E377"/>
<protein>
    <submittedName>
        <fullName evidence="2">Uncharacterized protein</fullName>
    </submittedName>
</protein>
<proteinExistence type="predicted"/>
<accession>A0A1H6E377</accession>
<dbReference type="EMBL" id="FNVT01000007">
    <property type="protein sequence ID" value="SEG92082.1"/>
    <property type="molecule type" value="Genomic_DNA"/>
</dbReference>
<gene>
    <name evidence="2" type="ORF">SAMN05444920_107445</name>
</gene>
<reference evidence="2 3" key="1">
    <citation type="submission" date="2016-10" db="EMBL/GenBank/DDBJ databases">
        <authorList>
            <person name="de Groot N.N."/>
        </authorList>
    </citation>
    <scope>NUCLEOTIDE SEQUENCE [LARGE SCALE GENOMIC DNA]</scope>
    <source>
        <strain evidence="2 3">CGMCC 4.7037</strain>
    </source>
</reference>
<keyword evidence="3" id="KW-1185">Reference proteome</keyword>
<feature type="chain" id="PRO_5009296497" evidence="1">
    <location>
        <begin position="22"/>
        <end position="79"/>
    </location>
</feature>
<dbReference type="Proteomes" id="UP000236732">
    <property type="component" value="Unassembled WGS sequence"/>
</dbReference>
<feature type="signal peptide" evidence="1">
    <location>
        <begin position="1"/>
        <end position="21"/>
    </location>
</feature>
<name>A0A1H6E377_9ACTN</name>